<evidence type="ECO:0000313" key="2">
    <source>
        <dbReference type="EMBL" id="MDR6244567.1"/>
    </source>
</evidence>
<dbReference type="EMBL" id="JAVDQH010000008">
    <property type="protein sequence ID" value="MDR6244567.1"/>
    <property type="molecule type" value="Genomic_DNA"/>
</dbReference>
<protein>
    <recommendedName>
        <fullName evidence="1">Abortive phage infection protein C-terminal domain-containing protein</fullName>
    </recommendedName>
</protein>
<keyword evidence="3" id="KW-1185">Reference proteome</keyword>
<sequence length="686" mass="79699">MDIIMERYFGKFLNEFSISGGLTDRNFEKFINYSILFPKNISNFNLASVSTGDSGDCAIDGLAIVLNNKYISTFGELEDILESGMEFSVEIYFIQAKTSDKFDGKEMLQFGTGVLDVFKDGNSLTKVRNEKIKEKCKMIQMLLSNYDFFKPSPRCYLYYVTTGTWLDDQNLLSDKEKIMSDIKNLDIFENNIEFYTYGSKEIRKHYELTKVQNSATFELKEKIELPYMEGVEESYLATLPIKEYLKLIVDDQNKIIKGIFELNVRDFNGIQNNRVNQEIINTINSNTKNYFGLMNNGITIVGKSLSKGKGLYTIKNFYVVNGCQTSNILHLNSEHLDNNMWIAIKIVITDDDTIIKNIVKATNNQTEVQEIQLLSLSEYQELLESYFNSYSGEFNLYYERRSGQYNYNGNIDKSKIINPEIQMRSFASIFLDAPHRASRFYGSLREDIEKDDGKDVGKGIFVTGQQPIIYYTSALLLHIIDNYFNDDKIDDKYSKFRYHLLYVISKIVWKNEKQPQLNSKKIEQYCNILINQIVDTQQFEDLLEQAKEVINKVIVNLDDQEANRSAQVVNSLLMYIELGVTNQTLKLMVSFLNGIDYLSAPFYNMRLDGDLRYNFIDRLNDLIRRFSYYKLNSKVNELEIIKSAVDVESRASRRTSAKEIYDKVEDLCKQFKKSLELSKKYQKQQT</sequence>
<accession>A0ABU1J0S6</accession>
<dbReference type="RefSeq" id="WP_188773957.1">
    <property type="nucleotide sequence ID" value="NZ_BMMB01000001.1"/>
</dbReference>
<reference evidence="2 3" key="1">
    <citation type="submission" date="2023-07" db="EMBL/GenBank/DDBJ databases">
        <title>Genomic Encyclopedia of Type Strains, Phase IV (KMG-IV): sequencing the most valuable type-strain genomes for metagenomic binning, comparative biology and taxonomic classification.</title>
        <authorList>
            <person name="Goeker M."/>
        </authorList>
    </citation>
    <scope>NUCLEOTIDE SEQUENCE [LARGE SCALE GENOMIC DNA]</scope>
    <source>
        <strain evidence="2 3">DSM 22170</strain>
    </source>
</reference>
<gene>
    <name evidence="2" type="ORF">JOC58_002460</name>
</gene>
<evidence type="ECO:0000259" key="1">
    <source>
        <dbReference type="Pfam" id="PF10592"/>
    </source>
</evidence>
<evidence type="ECO:0000313" key="3">
    <source>
        <dbReference type="Proteomes" id="UP001185028"/>
    </source>
</evidence>
<organism evidence="2 3">
    <name type="scientific">Paenibacillus hunanensis</name>
    <dbReference type="NCBI Taxonomy" id="539262"/>
    <lineage>
        <taxon>Bacteria</taxon>
        <taxon>Bacillati</taxon>
        <taxon>Bacillota</taxon>
        <taxon>Bacilli</taxon>
        <taxon>Bacillales</taxon>
        <taxon>Paenibacillaceae</taxon>
        <taxon>Paenibacillus</taxon>
    </lineage>
</organism>
<feature type="domain" description="Abortive phage infection protein C-terminal" evidence="1">
    <location>
        <begin position="260"/>
        <end position="554"/>
    </location>
</feature>
<dbReference type="Pfam" id="PF10592">
    <property type="entry name" value="AIPR"/>
    <property type="match status" value="1"/>
</dbReference>
<comment type="caution">
    <text evidence="2">The sequence shown here is derived from an EMBL/GenBank/DDBJ whole genome shotgun (WGS) entry which is preliminary data.</text>
</comment>
<dbReference type="InterPro" id="IPR018891">
    <property type="entry name" value="AIPR_C"/>
</dbReference>
<proteinExistence type="predicted"/>
<name>A0ABU1J0S6_9BACL</name>
<dbReference type="Proteomes" id="UP001185028">
    <property type="component" value="Unassembled WGS sequence"/>
</dbReference>